<dbReference type="EMBL" id="QSAI01000001">
    <property type="protein sequence ID" value="RGW50709.1"/>
    <property type="molecule type" value="Genomic_DNA"/>
</dbReference>
<evidence type="ECO:0000313" key="3">
    <source>
        <dbReference type="EMBL" id="MCB7283139.1"/>
    </source>
</evidence>
<feature type="compositionally biased region" description="Basic residues" evidence="1">
    <location>
        <begin position="408"/>
        <end position="426"/>
    </location>
</feature>
<feature type="compositionally biased region" description="Polar residues" evidence="1">
    <location>
        <begin position="398"/>
        <end position="407"/>
    </location>
</feature>
<comment type="caution">
    <text evidence="4">The sequence shown here is derived from an EMBL/GenBank/DDBJ whole genome shotgun (WGS) entry which is preliminary data.</text>
</comment>
<dbReference type="Pfam" id="PF13672">
    <property type="entry name" value="PP2C_2"/>
    <property type="match status" value="1"/>
</dbReference>
<dbReference type="EMBL" id="QSTG01000006">
    <property type="protein sequence ID" value="RGM45993.1"/>
    <property type="molecule type" value="Genomic_DNA"/>
</dbReference>
<dbReference type="EMBL" id="JAJCQG010000085">
    <property type="protein sequence ID" value="MCB7283139.1"/>
    <property type="molecule type" value="Genomic_DNA"/>
</dbReference>
<dbReference type="Proteomes" id="UP000285469">
    <property type="component" value="Unassembled WGS sequence"/>
</dbReference>
<dbReference type="InterPro" id="IPR036457">
    <property type="entry name" value="PPM-type-like_dom_sf"/>
</dbReference>
<dbReference type="SUPFAM" id="SSF81606">
    <property type="entry name" value="PP2C-like"/>
    <property type="match status" value="1"/>
</dbReference>
<dbReference type="Gene3D" id="3.60.40.10">
    <property type="entry name" value="PPM-type phosphatase domain"/>
    <property type="match status" value="1"/>
</dbReference>
<protein>
    <submittedName>
        <fullName evidence="3">Protein phosphatase 2C domain-containing protein</fullName>
    </submittedName>
</protein>
<dbReference type="InterPro" id="IPR001932">
    <property type="entry name" value="PPM-type_phosphatase-like_dom"/>
</dbReference>
<evidence type="ECO:0000256" key="1">
    <source>
        <dbReference type="SAM" id="MobiDB-lite"/>
    </source>
</evidence>
<evidence type="ECO:0000313" key="4">
    <source>
        <dbReference type="EMBL" id="RGM45993.1"/>
    </source>
</evidence>
<evidence type="ECO:0000313" key="7">
    <source>
        <dbReference type="Proteomes" id="UP000285469"/>
    </source>
</evidence>
<feature type="domain" description="PPM-type phosphatase" evidence="2">
    <location>
        <begin position="22"/>
        <end position="292"/>
    </location>
</feature>
<dbReference type="RefSeq" id="WP_010183936.1">
    <property type="nucleotide sequence ID" value="NZ_CAXTCG010000040.1"/>
</dbReference>
<dbReference type="Proteomes" id="UP001199363">
    <property type="component" value="Unassembled WGS sequence"/>
</dbReference>
<name>A0A3E4WUR1_PHOVU</name>
<reference evidence="6 7" key="1">
    <citation type="submission" date="2018-08" db="EMBL/GenBank/DDBJ databases">
        <title>A genome reference for cultivated species of the human gut microbiota.</title>
        <authorList>
            <person name="Zou Y."/>
            <person name="Xue W."/>
            <person name="Luo G."/>
        </authorList>
    </citation>
    <scope>NUCLEOTIDE SEQUENCE [LARGE SCALE GENOMIC DNA]</scope>
    <source>
        <strain evidence="5 7">AF12-25</strain>
        <strain evidence="4 6">OM08-13BH</strain>
    </source>
</reference>
<dbReference type="AlphaFoldDB" id="A0A3E4WUR1"/>
<sequence>MTNGTNKFYVILMDSIYSFCEGESHRLCNKPCQDYAYADSSEGLSMAIVSDGHGGERYFRSDIGSKFIVNIAKEAIRSFVETVTKERQSVFHGEPFTQYTKESATDSQINSISHKMLTWLFSSIISQWNVAVAKHARENDLTEWELSNVDQKYKDEFLDMRNNPEATFEKTYGCTLMAYVQTQTFWFAFHIGDGKLVRMSIVNNKIEFDQPVPWDNRCFLNKTTSICDSNALEEFRYCYQGADSFPIAVFLGSDGLDDSYGDGNQLYNFYANLYKQIAKSGRKEAQNVLKRALPKISKIASKDDMSVACVYDDLNINENFYLVTAYQREILADKMTLLLDENQKLDEKINSFGLEETLNNKERIDLQYAKNDCDKVDKKIKRVKAKLKELENEEYAFNNKNHPPKQSTKTRVKNSRTLAKLKKIKK</sequence>
<accession>A0A3E4WUR1</accession>
<evidence type="ECO:0000313" key="5">
    <source>
        <dbReference type="EMBL" id="RGW50709.1"/>
    </source>
</evidence>
<feature type="region of interest" description="Disordered" evidence="1">
    <location>
        <begin position="394"/>
        <end position="426"/>
    </location>
</feature>
<reference evidence="3" key="2">
    <citation type="submission" date="2021-10" db="EMBL/GenBank/DDBJ databases">
        <title>Collection of gut derived symbiotic bacterial strains cultured from healthy donors.</title>
        <authorList>
            <person name="Lin H."/>
            <person name="Littmann E."/>
            <person name="Kohout C."/>
            <person name="Pamer E.G."/>
        </authorList>
    </citation>
    <scope>NUCLEOTIDE SEQUENCE</scope>
    <source>
        <strain evidence="3">DFI.1.167</strain>
    </source>
</reference>
<gene>
    <name evidence="5" type="ORF">DWV70_00475</name>
    <name evidence="4" type="ORF">DXC16_05480</name>
    <name evidence="3" type="ORF">LI282_19160</name>
</gene>
<evidence type="ECO:0000259" key="2">
    <source>
        <dbReference type="Pfam" id="PF13672"/>
    </source>
</evidence>
<evidence type="ECO:0000313" key="6">
    <source>
        <dbReference type="Proteomes" id="UP000261003"/>
    </source>
</evidence>
<organism evidence="4 6">
    <name type="scientific">Phocaeicola vulgatus</name>
    <name type="common">Bacteroides vulgatus</name>
    <dbReference type="NCBI Taxonomy" id="821"/>
    <lineage>
        <taxon>Bacteria</taxon>
        <taxon>Pseudomonadati</taxon>
        <taxon>Bacteroidota</taxon>
        <taxon>Bacteroidia</taxon>
        <taxon>Bacteroidales</taxon>
        <taxon>Bacteroidaceae</taxon>
        <taxon>Phocaeicola</taxon>
    </lineage>
</organism>
<proteinExistence type="predicted"/>
<dbReference type="Proteomes" id="UP000261003">
    <property type="component" value="Unassembled WGS sequence"/>
</dbReference>